<protein>
    <submittedName>
        <fullName evidence="1">Uncharacterized protein</fullName>
    </submittedName>
</protein>
<dbReference type="EMBL" id="JOKH01000010">
    <property type="protein sequence ID" value="KEQ12262.1"/>
    <property type="molecule type" value="Genomic_DNA"/>
</dbReference>
<keyword evidence="2" id="KW-1185">Reference proteome</keyword>
<reference evidence="1 2" key="1">
    <citation type="submission" date="2014-06" db="EMBL/GenBank/DDBJ databases">
        <title>Whole Genome Sequences of Three Symbiotic Endozoicomonas Bacteria.</title>
        <authorList>
            <person name="Neave M.J."/>
            <person name="Apprill A."/>
            <person name="Voolstra C.R."/>
        </authorList>
    </citation>
    <scope>NUCLEOTIDE SEQUENCE [LARGE SCALE GENOMIC DNA]</scope>
    <source>
        <strain evidence="1 2">DSM 25634</strain>
    </source>
</reference>
<evidence type="ECO:0000313" key="1">
    <source>
        <dbReference type="EMBL" id="KEQ12262.1"/>
    </source>
</evidence>
<name>A0A081N1D9_9GAMM</name>
<sequence>MGDSHSGYMLISTSECGRKVYIRGDVAKDFAGLVTGSAFKGQRVVSRLIQLRANAGGMQSFSNLNSAFEHMDIVENLQIGYKILQTSRNQPGGVYITSIGFVEQNAEEVGSGLYKVDYIKGPNKWRLDTEAKPSITTKNAAINGLCKTAKVAAQDIMPEIVTGANQNDRGKQFILDDGYTLYYNPRSFYSRKKVWKTPQQKQNCFEFAANQLGNVLLNAQYRQQKIQWTVHGDGSRLLKRALMRLQGQNLDGHTVFFAAPTEWMAGLLPLMRKCGMKLHDEVMAFNADDWRAPGNRLDPRIITEIQSFGPAYRQAAQKYKQAMQSDMITAFGWGTLASTPLTGSFIDSLMDGQFLDTMGPRETAGVLGGISLAVARRGRSLRNMTANRANDPALNPHMHPFKSASSFNAHVAQGNGGEFKSFLAICKSLGKEYA</sequence>
<evidence type="ECO:0000313" key="2">
    <source>
        <dbReference type="Proteomes" id="UP000028073"/>
    </source>
</evidence>
<dbReference type="Proteomes" id="UP000028073">
    <property type="component" value="Unassembled WGS sequence"/>
</dbReference>
<proteinExistence type="predicted"/>
<dbReference type="AlphaFoldDB" id="A0A081N1D9"/>
<organism evidence="1 2">
    <name type="scientific">Endozoicomonas numazuensis</name>
    <dbReference type="NCBI Taxonomy" id="1137799"/>
    <lineage>
        <taxon>Bacteria</taxon>
        <taxon>Pseudomonadati</taxon>
        <taxon>Pseudomonadota</taxon>
        <taxon>Gammaproteobacteria</taxon>
        <taxon>Oceanospirillales</taxon>
        <taxon>Endozoicomonadaceae</taxon>
        <taxon>Endozoicomonas</taxon>
    </lineage>
</organism>
<accession>A0A081N1D9</accession>
<gene>
    <name evidence="1" type="ORF">GZ78_27965</name>
</gene>
<comment type="caution">
    <text evidence="1">The sequence shown here is derived from an EMBL/GenBank/DDBJ whole genome shotgun (WGS) entry which is preliminary data.</text>
</comment>
<dbReference type="eggNOG" id="ENOG50311H3">
    <property type="taxonomic scope" value="Bacteria"/>
</dbReference>